<accession>A0A382HNB4</accession>
<protein>
    <submittedName>
        <fullName evidence="1">Uncharacterized protein</fullName>
    </submittedName>
</protein>
<dbReference type="EMBL" id="UINC01062300">
    <property type="protein sequence ID" value="SVB88780.1"/>
    <property type="molecule type" value="Genomic_DNA"/>
</dbReference>
<feature type="non-terminal residue" evidence="1">
    <location>
        <position position="1"/>
    </location>
</feature>
<proteinExistence type="predicted"/>
<gene>
    <name evidence="1" type="ORF">METZ01_LOCUS241634</name>
</gene>
<reference evidence="1" key="1">
    <citation type="submission" date="2018-05" db="EMBL/GenBank/DDBJ databases">
        <authorList>
            <person name="Lanie J.A."/>
            <person name="Ng W.-L."/>
            <person name="Kazmierczak K.M."/>
            <person name="Andrzejewski T.M."/>
            <person name="Davidsen T.M."/>
            <person name="Wayne K.J."/>
            <person name="Tettelin H."/>
            <person name="Glass J.I."/>
            <person name="Rusch D."/>
            <person name="Podicherti R."/>
            <person name="Tsui H.-C.T."/>
            <person name="Winkler M.E."/>
        </authorList>
    </citation>
    <scope>NUCLEOTIDE SEQUENCE</scope>
</reference>
<name>A0A382HNB4_9ZZZZ</name>
<dbReference type="AlphaFoldDB" id="A0A382HNB4"/>
<evidence type="ECO:0000313" key="1">
    <source>
        <dbReference type="EMBL" id="SVB88780.1"/>
    </source>
</evidence>
<sequence>VNGWAVNRTLRTGDTRHDIGKNLEPRLVDRLPALSTNPVPALIHPFECILDSQQLILPAATEFEGHLLILHGVHAGEPADGRVQLHNAGVVLVRGKVSVDFPGQFLKAFTKMLNAISVHE</sequence>
<organism evidence="1">
    <name type="scientific">marine metagenome</name>
    <dbReference type="NCBI Taxonomy" id="408172"/>
    <lineage>
        <taxon>unclassified sequences</taxon>
        <taxon>metagenomes</taxon>
        <taxon>ecological metagenomes</taxon>
    </lineage>
</organism>